<accession>A0AA48I7B9</accession>
<organism evidence="1 2">
    <name type="scientific">Planctobacterium marinum</name>
    <dbReference type="NCBI Taxonomy" id="1631968"/>
    <lineage>
        <taxon>Bacteria</taxon>
        <taxon>Pseudomonadati</taxon>
        <taxon>Pseudomonadota</taxon>
        <taxon>Gammaproteobacteria</taxon>
        <taxon>Alteromonadales</taxon>
        <taxon>Alteromonadaceae</taxon>
        <taxon>Planctobacterium</taxon>
    </lineage>
</organism>
<name>A0AA48I7B9_9ALTE</name>
<protein>
    <submittedName>
        <fullName evidence="1">Uncharacterized protein</fullName>
    </submittedName>
</protein>
<dbReference type="Proteomes" id="UP001333710">
    <property type="component" value="Chromosome"/>
</dbReference>
<evidence type="ECO:0000313" key="2">
    <source>
        <dbReference type="Proteomes" id="UP001333710"/>
    </source>
</evidence>
<reference evidence="1" key="1">
    <citation type="submission" date="2023-01" db="EMBL/GenBank/DDBJ databases">
        <title>Complete genome sequence of Planctobacterium marinum strain Dej080120_11.</title>
        <authorList>
            <person name="Ueki S."/>
            <person name="Maruyama F."/>
        </authorList>
    </citation>
    <scope>NUCLEOTIDE SEQUENCE</scope>
    <source>
        <strain evidence="1">Dej080120_11</strain>
    </source>
</reference>
<sequence length="119" mass="13932">MVKAEIISMSDVILSTQYQGVTLKLRWGELRDHYLLTLSNNEISYRLPREPVNSQLSFDLKGEKFWLRARVFRSMQAEMIGIYHLGLPYKLYAFNIKDYESLSVSNLLNRGNMQDILLN</sequence>
<dbReference type="KEGG" id="pmaw:MACH26_28110"/>
<dbReference type="AlphaFoldDB" id="A0AA48I7B9"/>
<keyword evidence="2" id="KW-1185">Reference proteome</keyword>
<proteinExistence type="predicted"/>
<dbReference type="EMBL" id="AP027272">
    <property type="protein sequence ID" value="BDX07290.1"/>
    <property type="molecule type" value="Genomic_DNA"/>
</dbReference>
<evidence type="ECO:0000313" key="1">
    <source>
        <dbReference type="EMBL" id="BDX07290.1"/>
    </source>
</evidence>
<gene>
    <name evidence="1" type="ORF">MACH26_28110</name>
</gene>